<reference evidence="2" key="1">
    <citation type="submission" date="2023-02" db="EMBL/GenBank/DDBJ databases">
        <title>Genome of toxic invasive species Heracleum sosnowskyi carries increased number of genes despite the absence of recent whole-genome duplications.</title>
        <authorList>
            <person name="Schelkunov M."/>
            <person name="Shtratnikova V."/>
            <person name="Makarenko M."/>
            <person name="Klepikova A."/>
            <person name="Omelchenko D."/>
            <person name="Novikova G."/>
            <person name="Obukhova E."/>
            <person name="Bogdanov V."/>
            <person name="Penin A."/>
            <person name="Logacheva M."/>
        </authorList>
    </citation>
    <scope>NUCLEOTIDE SEQUENCE</scope>
    <source>
        <strain evidence="2">Hsosn_3</strain>
        <tissue evidence="2">Leaf</tissue>
    </source>
</reference>
<keyword evidence="1" id="KW-0472">Membrane</keyword>
<organism evidence="2 3">
    <name type="scientific">Heracleum sosnowskyi</name>
    <dbReference type="NCBI Taxonomy" id="360622"/>
    <lineage>
        <taxon>Eukaryota</taxon>
        <taxon>Viridiplantae</taxon>
        <taxon>Streptophyta</taxon>
        <taxon>Embryophyta</taxon>
        <taxon>Tracheophyta</taxon>
        <taxon>Spermatophyta</taxon>
        <taxon>Magnoliopsida</taxon>
        <taxon>eudicotyledons</taxon>
        <taxon>Gunneridae</taxon>
        <taxon>Pentapetalae</taxon>
        <taxon>asterids</taxon>
        <taxon>campanulids</taxon>
        <taxon>Apiales</taxon>
        <taxon>Apiaceae</taxon>
        <taxon>Apioideae</taxon>
        <taxon>apioid superclade</taxon>
        <taxon>Tordylieae</taxon>
        <taxon>Tordyliinae</taxon>
        <taxon>Heracleum</taxon>
    </lineage>
</organism>
<dbReference type="Proteomes" id="UP001237642">
    <property type="component" value="Unassembled WGS sequence"/>
</dbReference>
<protein>
    <submittedName>
        <fullName evidence="2">Uncharacterized protein</fullName>
    </submittedName>
</protein>
<evidence type="ECO:0000256" key="1">
    <source>
        <dbReference type="SAM" id="Phobius"/>
    </source>
</evidence>
<sequence length="387" mass="47160">MENGDKLKRVVLWIFSRSLTLWVYRIAVNFIWSCPDLNWSRYQGTPDYVYLLRDLYKENGDKLKRVVLWIFSRSLTLWVYRIAVNFIWSCPDLNWSRYQGTPDYVYLLRDLYMENGDKLKRVVLWIFSRSLTLWVYRIAVNFIWSCPDLNWSRYQGTPDYVYLLRDLYKENGDKLKRVVLRIFSRSLTLWVYGIAVNFILSCPDLNWSRYQGTPDYVYLLRDLYKENGDKLKRVILRIFSRSLTLWVYRIAVNFIWSCPDLNWSRYQGTPDYVYLFRDLYMENGDKLKRVVLWIFSRSLTLWVYRIAVNFIWSCPDLNWSRYQGTPDYVYLLRDLYKENGDKLKRVVLWIFSRSLTLWVYRIAVNFIWSCPDLNWSRYQGTPDYVYL</sequence>
<reference evidence="2" key="2">
    <citation type="submission" date="2023-05" db="EMBL/GenBank/DDBJ databases">
        <authorList>
            <person name="Schelkunov M.I."/>
        </authorList>
    </citation>
    <scope>NUCLEOTIDE SEQUENCE</scope>
    <source>
        <strain evidence="2">Hsosn_3</strain>
        <tissue evidence="2">Leaf</tissue>
    </source>
</reference>
<evidence type="ECO:0000313" key="3">
    <source>
        <dbReference type="Proteomes" id="UP001237642"/>
    </source>
</evidence>
<feature type="transmembrane region" description="Helical" evidence="1">
    <location>
        <begin position="66"/>
        <end position="88"/>
    </location>
</feature>
<dbReference type="AlphaFoldDB" id="A0AAD8LX52"/>
<feature type="transmembrane region" description="Helical" evidence="1">
    <location>
        <begin position="290"/>
        <end position="312"/>
    </location>
</feature>
<proteinExistence type="predicted"/>
<feature type="transmembrane region" description="Helical" evidence="1">
    <location>
        <begin position="346"/>
        <end position="368"/>
    </location>
</feature>
<feature type="transmembrane region" description="Helical" evidence="1">
    <location>
        <begin position="122"/>
        <end position="144"/>
    </location>
</feature>
<feature type="transmembrane region" description="Helical" evidence="1">
    <location>
        <begin position="182"/>
        <end position="200"/>
    </location>
</feature>
<keyword evidence="1" id="KW-0812">Transmembrane</keyword>
<dbReference type="EMBL" id="JAUIZM010000023">
    <property type="protein sequence ID" value="KAK1351842.1"/>
    <property type="molecule type" value="Genomic_DNA"/>
</dbReference>
<gene>
    <name evidence="2" type="ORF">POM88_053940</name>
</gene>
<keyword evidence="3" id="KW-1185">Reference proteome</keyword>
<accession>A0AAD8LX52</accession>
<evidence type="ECO:0000313" key="2">
    <source>
        <dbReference type="EMBL" id="KAK1351842.1"/>
    </source>
</evidence>
<feature type="transmembrane region" description="Helical" evidence="1">
    <location>
        <begin position="12"/>
        <end position="32"/>
    </location>
</feature>
<keyword evidence="1" id="KW-1133">Transmembrane helix</keyword>
<comment type="caution">
    <text evidence="2">The sequence shown here is derived from an EMBL/GenBank/DDBJ whole genome shotgun (WGS) entry which is preliminary data.</text>
</comment>
<name>A0AAD8LX52_9APIA</name>